<evidence type="ECO:0000313" key="1">
    <source>
        <dbReference type="EMBL" id="SDX34381.1"/>
    </source>
</evidence>
<dbReference type="Proteomes" id="UP000183610">
    <property type="component" value="Unassembled WGS sequence"/>
</dbReference>
<organism evidence="1 2">
    <name type="scientific">Listeria ivanovii</name>
    <dbReference type="NCBI Taxonomy" id="1638"/>
    <lineage>
        <taxon>Bacteria</taxon>
        <taxon>Bacillati</taxon>
        <taxon>Bacillota</taxon>
        <taxon>Bacilli</taxon>
        <taxon>Bacillales</taxon>
        <taxon>Listeriaceae</taxon>
        <taxon>Listeria</taxon>
    </lineage>
</organism>
<dbReference type="RefSeq" id="WP_003718801.1">
    <property type="nucleotide sequence ID" value="NZ_FNMX01000017.1"/>
</dbReference>
<dbReference type="AlphaFoldDB" id="A0AAX2DT37"/>
<name>A0AAX2DT37_LISIV</name>
<gene>
    <name evidence="1" type="ORF">SAMN05421782_11737</name>
</gene>
<reference evidence="1 2" key="1">
    <citation type="submission" date="2016-10" db="EMBL/GenBank/DDBJ databases">
        <authorList>
            <person name="Varghese N."/>
            <person name="Submissions S."/>
        </authorList>
    </citation>
    <scope>NUCLEOTIDE SEQUENCE [LARGE SCALE GENOMIC DNA]</scope>
    <source>
        <strain evidence="1 2">ATCC 49954</strain>
    </source>
</reference>
<comment type="caution">
    <text evidence="1">The sequence shown here is derived from an EMBL/GenBank/DDBJ whole genome shotgun (WGS) entry which is preliminary data.</text>
</comment>
<dbReference type="EMBL" id="FNMX01000017">
    <property type="protein sequence ID" value="SDX34381.1"/>
    <property type="molecule type" value="Genomic_DNA"/>
</dbReference>
<evidence type="ECO:0000313" key="2">
    <source>
        <dbReference type="Proteomes" id="UP000183610"/>
    </source>
</evidence>
<accession>A0AAX2DT37</accession>
<proteinExistence type="predicted"/>
<protein>
    <recommendedName>
        <fullName evidence="3">DUF4295 domain-containing protein</fullName>
    </recommendedName>
</protein>
<sequence>MATETIQKQAKKCVCALLAGGLAKVSFGGVVAKAMVGTILSNSFKNYNYMKQTIYKKSDKNYYYYKVIDEFSNSKTKWKGPVNTSYQKVRK</sequence>
<evidence type="ECO:0008006" key="3">
    <source>
        <dbReference type="Google" id="ProtNLM"/>
    </source>
</evidence>